<gene>
    <name evidence="8" type="ORF">KI387_005311</name>
</gene>
<comment type="subcellular location">
    <subcellularLocation>
        <location evidence="1">Nucleus</location>
    </subcellularLocation>
</comment>
<sequence length="234" mass="25881">GICFIMKRRSELCRNFQQGSCQYGARCKFLHPAQQQPPNPYGFGVQNPSQIRSGFGFGANNQSQQKASERGNRFLPLSGAGSLGPRQSDSQTQVANHVCNDPNACKQQIVEDFKNERPLWKLTCYGHWKYLPCDISGDISYEELRFAAYDDAKRGLPLHQIVQRETGLCNSKIEEFNNLIRGPYQTSSKSSFSGFNSPPSQFLLSSQGSFENNKLASAPSVGLFGSTTGGSHQP</sequence>
<dbReference type="Gene3D" id="4.10.1000.10">
    <property type="entry name" value="Zinc finger, CCCH-type"/>
    <property type="match status" value="1"/>
</dbReference>
<accession>A0AA38GN75</accession>
<dbReference type="PROSITE" id="PS50103">
    <property type="entry name" value="ZF_C3H1"/>
    <property type="match status" value="1"/>
</dbReference>
<dbReference type="GO" id="GO:0008270">
    <property type="term" value="F:zinc ion binding"/>
    <property type="evidence" value="ECO:0007669"/>
    <property type="project" value="UniProtKB-KW"/>
</dbReference>
<organism evidence="8 9">
    <name type="scientific">Taxus chinensis</name>
    <name type="common">Chinese yew</name>
    <name type="synonym">Taxus wallichiana var. chinensis</name>
    <dbReference type="NCBI Taxonomy" id="29808"/>
    <lineage>
        <taxon>Eukaryota</taxon>
        <taxon>Viridiplantae</taxon>
        <taxon>Streptophyta</taxon>
        <taxon>Embryophyta</taxon>
        <taxon>Tracheophyta</taxon>
        <taxon>Spermatophyta</taxon>
        <taxon>Pinopsida</taxon>
        <taxon>Pinidae</taxon>
        <taxon>Conifers II</taxon>
        <taxon>Cupressales</taxon>
        <taxon>Taxaceae</taxon>
        <taxon>Taxus</taxon>
    </lineage>
</organism>
<dbReference type="AlphaFoldDB" id="A0AA38GN75"/>
<evidence type="ECO:0000256" key="6">
    <source>
        <dbReference type="PROSITE-ProRule" id="PRU00723"/>
    </source>
</evidence>
<evidence type="ECO:0000256" key="2">
    <source>
        <dbReference type="ARBA" id="ARBA00022723"/>
    </source>
</evidence>
<keyword evidence="4 6" id="KW-0862">Zinc</keyword>
<comment type="caution">
    <text evidence="8">The sequence shown here is derived from an EMBL/GenBank/DDBJ whole genome shotgun (WGS) entry which is preliminary data.</text>
</comment>
<feature type="zinc finger region" description="C3H1-type" evidence="6">
    <location>
        <begin position="7"/>
        <end position="34"/>
    </location>
</feature>
<dbReference type="Pfam" id="PF00642">
    <property type="entry name" value="zf-CCCH"/>
    <property type="match status" value="1"/>
</dbReference>
<dbReference type="OMA" id="GICFIMK"/>
<feature type="domain" description="C3H1-type" evidence="7">
    <location>
        <begin position="7"/>
        <end position="34"/>
    </location>
</feature>
<evidence type="ECO:0000313" key="9">
    <source>
        <dbReference type="Proteomes" id="UP000824469"/>
    </source>
</evidence>
<reference evidence="8 9" key="1">
    <citation type="journal article" date="2021" name="Nat. Plants">
        <title>The Taxus genome provides insights into paclitaxel biosynthesis.</title>
        <authorList>
            <person name="Xiong X."/>
            <person name="Gou J."/>
            <person name="Liao Q."/>
            <person name="Li Y."/>
            <person name="Zhou Q."/>
            <person name="Bi G."/>
            <person name="Li C."/>
            <person name="Du R."/>
            <person name="Wang X."/>
            <person name="Sun T."/>
            <person name="Guo L."/>
            <person name="Liang H."/>
            <person name="Lu P."/>
            <person name="Wu Y."/>
            <person name="Zhang Z."/>
            <person name="Ro D.K."/>
            <person name="Shang Y."/>
            <person name="Huang S."/>
            <person name="Yan J."/>
        </authorList>
    </citation>
    <scope>NUCLEOTIDE SEQUENCE [LARGE SCALE GENOMIC DNA]</scope>
    <source>
        <strain evidence="8">Ta-2019</strain>
    </source>
</reference>
<dbReference type="GO" id="GO:0005634">
    <property type="term" value="C:nucleus"/>
    <property type="evidence" value="ECO:0007669"/>
    <property type="project" value="UniProtKB-SubCell"/>
</dbReference>
<dbReference type="PANTHER" id="PTHR46527">
    <property type="entry name" value="NUCLEOPORIN-LIKE PROTEIN 2"/>
    <property type="match status" value="1"/>
</dbReference>
<dbReference type="InterPro" id="IPR036855">
    <property type="entry name" value="Znf_CCCH_sf"/>
</dbReference>
<feature type="non-terminal residue" evidence="8">
    <location>
        <position position="234"/>
    </location>
</feature>
<evidence type="ECO:0000256" key="1">
    <source>
        <dbReference type="ARBA" id="ARBA00004123"/>
    </source>
</evidence>
<dbReference type="EMBL" id="JAHRHJ020000002">
    <property type="protein sequence ID" value="KAH9325133.1"/>
    <property type="molecule type" value="Genomic_DNA"/>
</dbReference>
<evidence type="ECO:0000313" key="8">
    <source>
        <dbReference type="EMBL" id="KAH9325133.1"/>
    </source>
</evidence>
<name>A0AA38GN75_TAXCH</name>
<proteinExistence type="predicted"/>
<feature type="non-terminal residue" evidence="8">
    <location>
        <position position="1"/>
    </location>
</feature>
<evidence type="ECO:0000256" key="5">
    <source>
        <dbReference type="ARBA" id="ARBA00023242"/>
    </source>
</evidence>
<dbReference type="SMART" id="SM00356">
    <property type="entry name" value="ZnF_C3H1"/>
    <property type="match status" value="1"/>
</dbReference>
<keyword evidence="3 6" id="KW-0863">Zinc-finger</keyword>
<dbReference type="InterPro" id="IPR000571">
    <property type="entry name" value="Znf_CCCH"/>
</dbReference>
<dbReference type="InterPro" id="IPR051767">
    <property type="entry name" value="Nucleoporin_NUP42"/>
</dbReference>
<keyword evidence="2 6" id="KW-0479">Metal-binding</keyword>
<protein>
    <recommendedName>
        <fullName evidence="7">C3H1-type domain-containing protein</fullName>
    </recommendedName>
</protein>
<evidence type="ECO:0000256" key="4">
    <source>
        <dbReference type="ARBA" id="ARBA00022833"/>
    </source>
</evidence>
<keyword evidence="5" id="KW-0539">Nucleus</keyword>
<evidence type="ECO:0000259" key="7">
    <source>
        <dbReference type="PROSITE" id="PS50103"/>
    </source>
</evidence>
<dbReference type="PANTHER" id="PTHR46527:SF1">
    <property type="entry name" value="NUCLEOPORIN NUP42"/>
    <property type="match status" value="1"/>
</dbReference>
<keyword evidence="9" id="KW-1185">Reference proteome</keyword>
<evidence type="ECO:0000256" key="3">
    <source>
        <dbReference type="ARBA" id="ARBA00022771"/>
    </source>
</evidence>
<dbReference type="SUPFAM" id="SSF90229">
    <property type="entry name" value="CCCH zinc finger"/>
    <property type="match status" value="1"/>
</dbReference>
<dbReference type="Proteomes" id="UP000824469">
    <property type="component" value="Unassembled WGS sequence"/>
</dbReference>